<dbReference type="Proteomes" id="UP000031668">
    <property type="component" value="Unassembled WGS sequence"/>
</dbReference>
<gene>
    <name evidence="1" type="ORF">RF11_00121</name>
</gene>
<name>A0A0C2MBK6_THEKT</name>
<organism evidence="1 2">
    <name type="scientific">Thelohanellus kitauei</name>
    <name type="common">Myxosporean</name>
    <dbReference type="NCBI Taxonomy" id="669202"/>
    <lineage>
        <taxon>Eukaryota</taxon>
        <taxon>Metazoa</taxon>
        <taxon>Cnidaria</taxon>
        <taxon>Myxozoa</taxon>
        <taxon>Myxosporea</taxon>
        <taxon>Bivalvulida</taxon>
        <taxon>Platysporina</taxon>
        <taxon>Myxobolidae</taxon>
        <taxon>Thelohanellus</taxon>
    </lineage>
</organism>
<dbReference type="EMBL" id="JWZT01004322">
    <property type="protein sequence ID" value="KII64381.1"/>
    <property type="molecule type" value="Genomic_DNA"/>
</dbReference>
<accession>A0A0C2MBK6</accession>
<dbReference type="AlphaFoldDB" id="A0A0C2MBK6"/>
<evidence type="ECO:0000313" key="1">
    <source>
        <dbReference type="EMBL" id="KII64381.1"/>
    </source>
</evidence>
<sequence>MRIRFTLAEGFDKIYLPLRFRAFWNDNGACYLRIQISQGKIFFTCAQLLNYYNTSITNAVEDVRISAIDALIQNGALKVSNHKSFFDLFKSEERMGREFDAWVIDYVNKNSVWIEYYHPEISINDDHRYAIVQFEGNSEPDWFSVSRGYLEQKYPGLDFSIDENLLRNWVGAKLTTSGIKTILKEKNWTMKEVAERWNRSETWMSKVVNDSDRDSYWEDAFRGLPSK</sequence>
<comment type="caution">
    <text evidence="1">The sequence shown here is derived from an EMBL/GenBank/DDBJ whole genome shotgun (WGS) entry which is preliminary data.</text>
</comment>
<keyword evidence="2" id="KW-1185">Reference proteome</keyword>
<reference evidence="1 2" key="1">
    <citation type="journal article" date="2014" name="Genome Biol. Evol.">
        <title>The genome of the myxosporean Thelohanellus kitauei shows adaptations to nutrient acquisition within its fish host.</title>
        <authorList>
            <person name="Yang Y."/>
            <person name="Xiong J."/>
            <person name="Zhou Z."/>
            <person name="Huo F."/>
            <person name="Miao W."/>
            <person name="Ran C."/>
            <person name="Liu Y."/>
            <person name="Zhang J."/>
            <person name="Feng J."/>
            <person name="Wang M."/>
            <person name="Wang M."/>
            <person name="Wang L."/>
            <person name="Yao B."/>
        </authorList>
    </citation>
    <scope>NUCLEOTIDE SEQUENCE [LARGE SCALE GENOMIC DNA]</scope>
    <source>
        <strain evidence="1">Wuqing</strain>
    </source>
</reference>
<protein>
    <submittedName>
        <fullName evidence="1">Uncharacterized protein</fullName>
    </submittedName>
</protein>
<proteinExistence type="predicted"/>
<evidence type="ECO:0000313" key="2">
    <source>
        <dbReference type="Proteomes" id="UP000031668"/>
    </source>
</evidence>